<keyword evidence="1" id="KW-1133">Transmembrane helix</keyword>
<evidence type="ECO:0000256" key="1">
    <source>
        <dbReference type="SAM" id="Phobius"/>
    </source>
</evidence>
<reference evidence="2 3" key="1">
    <citation type="submission" date="2017-12" db="EMBL/GenBank/DDBJ databases">
        <title>Sequencing, de novo assembly and annotation of complete genome of a new Thraustochytrid species, strain FCC1311.</title>
        <authorList>
            <person name="Sedici K."/>
            <person name="Godart F."/>
            <person name="Aiese Cigliano R."/>
            <person name="Sanseverino W."/>
            <person name="Barakat M."/>
            <person name="Ortet P."/>
            <person name="Marechal E."/>
            <person name="Cagnac O."/>
            <person name="Amato A."/>
        </authorList>
    </citation>
    <scope>NUCLEOTIDE SEQUENCE [LARGE SCALE GENOMIC DNA]</scope>
</reference>
<organism evidence="2 3">
    <name type="scientific">Hondaea fermentalgiana</name>
    <dbReference type="NCBI Taxonomy" id="2315210"/>
    <lineage>
        <taxon>Eukaryota</taxon>
        <taxon>Sar</taxon>
        <taxon>Stramenopiles</taxon>
        <taxon>Bigyra</taxon>
        <taxon>Labyrinthulomycetes</taxon>
        <taxon>Thraustochytrida</taxon>
        <taxon>Thraustochytriidae</taxon>
        <taxon>Hondaea</taxon>
    </lineage>
</organism>
<keyword evidence="1" id="KW-0472">Membrane</keyword>
<accession>A0A2R5GWJ1</accession>
<gene>
    <name evidence="2" type="ORF">FCC1311_109212</name>
</gene>
<dbReference type="Proteomes" id="UP000241890">
    <property type="component" value="Unassembled WGS sequence"/>
</dbReference>
<sequence>MNALTTRRVALMVPRVAGVRKLSADSVSGATNANLPMEIAAGLGLGFVGGGMWMAGARAEFKRMDKFNTKLKESKE</sequence>
<dbReference type="AlphaFoldDB" id="A0A2R5GWJ1"/>
<comment type="caution">
    <text evidence="2">The sequence shown here is derived from an EMBL/GenBank/DDBJ whole genome shotgun (WGS) entry which is preliminary data.</text>
</comment>
<evidence type="ECO:0000313" key="3">
    <source>
        <dbReference type="Proteomes" id="UP000241890"/>
    </source>
</evidence>
<proteinExistence type="predicted"/>
<evidence type="ECO:0000313" key="2">
    <source>
        <dbReference type="EMBL" id="GBG34699.1"/>
    </source>
</evidence>
<protein>
    <submittedName>
        <fullName evidence="2">Uncharacterized protein</fullName>
    </submittedName>
</protein>
<name>A0A2R5GWJ1_9STRA</name>
<dbReference type="InParanoid" id="A0A2R5GWJ1"/>
<keyword evidence="1" id="KW-0812">Transmembrane</keyword>
<keyword evidence="3" id="KW-1185">Reference proteome</keyword>
<feature type="transmembrane region" description="Helical" evidence="1">
    <location>
        <begin position="39"/>
        <end position="57"/>
    </location>
</feature>
<dbReference type="EMBL" id="BEYU01000210">
    <property type="protein sequence ID" value="GBG34699.1"/>
    <property type="molecule type" value="Genomic_DNA"/>
</dbReference>